<feature type="domain" description="Piwi" evidence="2">
    <location>
        <begin position="584"/>
        <end position="892"/>
    </location>
</feature>
<dbReference type="InterPro" id="IPR036397">
    <property type="entry name" value="RNaseH_sf"/>
</dbReference>
<comment type="caution">
    <text evidence="3">The sequence shown here is derived from an EMBL/GenBank/DDBJ whole genome shotgun (WGS) entry which is preliminary data.</text>
</comment>
<dbReference type="Pfam" id="PF02171">
    <property type="entry name" value="Piwi"/>
    <property type="match status" value="1"/>
</dbReference>
<organism evidence="3 4">
    <name type="scientific">Didymella glomerata</name>
    <dbReference type="NCBI Taxonomy" id="749621"/>
    <lineage>
        <taxon>Eukaryota</taxon>
        <taxon>Fungi</taxon>
        <taxon>Dikarya</taxon>
        <taxon>Ascomycota</taxon>
        <taxon>Pezizomycotina</taxon>
        <taxon>Dothideomycetes</taxon>
        <taxon>Pleosporomycetidae</taxon>
        <taxon>Pleosporales</taxon>
        <taxon>Pleosporineae</taxon>
        <taxon>Didymellaceae</taxon>
        <taxon>Didymella</taxon>
    </lineage>
</organism>
<keyword evidence="4" id="KW-1185">Reference proteome</keyword>
<accession>A0A9W8X048</accession>
<sequence length="954" mass="105711">MVLPESLRNRLRSLERREVSLHPFEKKLLSLNPESLEASLTGDQENATPVQTPFRANRKSVLGENVSSPRNANFKAFDTLYTTVEKVGEPHSKAALGRLSYDLDDTPKLLGVDLVVESTTDTPDLWKYVESARLRHNAIKAWLKPLKLHGFSTTVALGKDGKARLAIRFRDDLHMNSITESLNSAQSDVPNVKKSKRSSGADSQQYDLRIRITGIQHATSEAKSIASDFRGVMRGLIPLESLPESILKVDARLPEIRKNDKKNVEPATVHVHGLHTHVEPTLDLAADKPKLHLHFEVVPVVSETALIDVLNDLVGRKKGAAKLISEHIDAIARTLRGLHVRCMYKPLGSTAKGGGRVLTGVSLLEGQHEGRRFQVKDIKMLKDVKHHDGEGREITFSLEQYFESVRIHNNAKINMNLPFVQDDSRAWIPIELVEVDGVQPVPNARHLYQAICEQARTFLKQGGAHYLYKIGERVLQSHAIVDTPNGNGSEPWLHGKPDSEGFSASSIMSNDAKPLVEPSQNESAQSVGLVYVCDAAGTVNQDLVNKLKAGLEYHEFFLAGDVQKLNGSEVLDNSLKIKASDASLLLAVIGKGHNNEVAAKLQHYADCQLGMHMVILKEGNIAGRFAEATRHGGAARIPATVRAKINCKLGKQTFAHAELQKLLRGGNVMVAAAHITHLVEKKKYFPSITSVVASQNDSALQFSGRASLQRTTKALEEATLEADIRQYYDCKISGLESTMQGLFEGWKRANKGKLPTELIFFRDSIDFEDVIIQTELQEIQSAYSHVTAPAKRSEIYVTYIVVNKNQKLQYKSSNTPAAGKTTPVSDYFAEDDNIGKYRYYVIRNDAGRTDLPTLTRCLNESSQLTSQYEQTAKALPLLYASKLSERVHSYFRYDPKAVTEIEPVKRKSGEITRRTEAEDAAVAKVNTLLTSNAERGLSAMGPWKASLDGTMFYL</sequence>
<dbReference type="GO" id="GO:0003676">
    <property type="term" value="F:nucleic acid binding"/>
    <property type="evidence" value="ECO:0007669"/>
    <property type="project" value="InterPro"/>
</dbReference>
<dbReference type="InterPro" id="IPR003165">
    <property type="entry name" value="Piwi"/>
</dbReference>
<dbReference type="PANTHER" id="PTHR22891">
    <property type="entry name" value="EUKARYOTIC TRANSLATION INITIATION FACTOR 2C"/>
    <property type="match status" value="1"/>
</dbReference>
<evidence type="ECO:0000256" key="1">
    <source>
        <dbReference type="SAM" id="MobiDB-lite"/>
    </source>
</evidence>
<dbReference type="SUPFAM" id="SSF53098">
    <property type="entry name" value="Ribonuclease H-like"/>
    <property type="match status" value="1"/>
</dbReference>
<name>A0A9W8X048_9PLEO</name>
<dbReference type="Gene3D" id="3.30.420.10">
    <property type="entry name" value="Ribonuclease H-like superfamily/Ribonuclease H"/>
    <property type="match status" value="1"/>
</dbReference>
<evidence type="ECO:0000259" key="2">
    <source>
        <dbReference type="SMART" id="SM00950"/>
    </source>
</evidence>
<evidence type="ECO:0000313" key="4">
    <source>
        <dbReference type="Proteomes" id="UP001140562"/>
    </source>
</evidence>
<dbReference type="EMBL" id="JAPEUV010000038">
    <property type="protein sequence ID" value="KAJ4337494.1"/>
    <property type="molecule type" value="Genomic_DNA"/>
</dbReference>
<feature type="region of interest" description="Disordered" evidence="1">
    <location>
        <begin position="181"/>
        <end position="203"/>
    </location>
</feature>
<dbReference type="OrthoDB" id="3783465at2759"/>
<dbReference type="SMART" id="SM00950">
    <property type="entry name" value="Piwi"/>
    <property type="match status" value="1"/>
</dbReference>
<reference evidence="3" key="1">
    <citation type="submission" date="2022-10" db="EMBL/GenBank/DDBJ databases">
        <title>Tapping the CABI collections for fungal endophytes: first genome assemblies for Collariella, Neodidymelliopsis, Ascochyta clinopodiicola, Didymella pomorum, Didymosphaeria variabile, Neocosmospora piperis and Neocucurbitaria cava.</title>
        <authorList>
            <person name="Hill R."/>
        </authorList>
    </citation>
    <scope>NUCLEOTIDE SEQUENCE</scope>
    <source>
        <strain evidence="3">IMI 360193</strain>
    </source>
</reference>
<protein>
    <recommendedName>
        <fullName evidence="2">Piwi domain-containing protein</fullName>
    </recommendedName>
</protein>
<dbReference type="InterPro" id="IPR012337">
    <property type="entry name" value="RNaseH-like_sf"/>
</dbReference>
<dbReference type="Gene3D" id="2.170.260.10">
    <property type="entry name" value="paz domain"/>
    <property type="match status" value="1"/>
</dbReference>
<dbReference type="Proteomes" id="UP001140562">
    <property type="component" value="Unassembled WGS sequence"/>
</dbReference>
<evidence type="ECO:0000313" key="3">
    <source>
        <dbReference type="EMBL" id="KAJ4337494.1"/>
    </source>
</evidence>
<gene>
    <name evidence="3" type="ORF">N0V87_004640</name>
</gene>
<proteinExistence type="predicted"/>
<dbReference type="AlphaFoldDB" id="A0A9W8X048"/>